<comment type="caution">
    <text evidence="1">The sequence shown here is derived from an EMBL/GenBank/DDBJ whole genome shotgun (WGS) entry which is preliminary data.</text>
</comment>
<gene>
    <name evidence="1" type="ORF">BpHYR1_052826</name>
</gene>
<sequence>MSLGLWFQASLNSSRVRSQIKKARMSGAFSKCYFHEKNNRINRKKRFINGIHKNIFTLFSNDILRKQMKIKYGQLFDKRTSKAID</sequence>
<name>A0A3M7P9P2_BRAPC</name>
<dbReference type="AlphaFoldDB" id="A0A3M7P9P2"/>
<organism evidence="1 2">
    <name type="scientific">Brachionus plicatilis</name>
    <name type="common">Marine rotifer</name>
    <name type="synonym">Brachionus muelleri</name>
    <dbReference type="NCBI Taxonomy" id="10195"/>
    <lineage>
        <taxon>Eukaryota</taxon>
        <taxon>Metazoa</taxon>
        <taxon>Spiralia</taxon>
        <taxon>Gnathifera</taxon>
        <taxon>Rotifera</taxon>
        <taxon>Eurotatoria</taxon>
        <taxon>Monogononta</taxon>
        <taxon>Pseudotrocha</taxon>
        <taxon>Ploima</taxon>
        <taxon>Brachionidae</taxon>
        <taxon>Brachionus</taxon>
    </lineage>
</organism>
<reference evidence="1 2" key="1">
    <citation type="journal article" date="2018" name="Sci. Rep.">
        <title>Genomic signatures of local adaptation to the degree of environmental predictability in rotifers.</title>
        <authorList>
            <person name="Franch-Gras L."/>
            <person name="Hahn C."/>
            <person name="Garcia-Roger E.M."/>
            <person name="Carmona M.J."/>
            <person name="Serra M."/>
            <person name="Gomez A."/>
        </authorList>
    </citation>
    <scope>NUCLEOTIDE SEQUENCE [LARGE SCALE GENOMIC DNA]</scope>
    <source>
        <strain evidence="1">HYR1</strain>
    </source>
</reference>
<dbReference type="EMBL" id="REGN01012344">
    <property type="protein sequence ID" value="RMZ95743.1"/>
    <property type="molecule type" value="Genomic_DNA"/>
</dbReference>
<keyword evidence="2" id="KW-1185">Reference proteome</keyword>
<dbReference type="Proteomes" id="UP000276133">
    <property type="component" value="Unassembled WGS sequence"/>
</dbReference>
<accession>A0A3M7P9P2</accession>
<evidence type="ECO:0000313" key="2">
    <source>
        <dbReference type="Proteomes" id="UP000276133"/>
    </source>
</evidence>
<proteinExistence type="predicted"/>
<protein>
    <submittedName>
        <fullName evidence="1">Uncharacterized protein</fullName>
    </submittedName>
</protein>
<evidence type="ECO:0000313" key="1">
    <source>
        <dbReference type="EMBL" id="RMZ95743.1"/>
    </source>
</evidence>